<reference evidence="1 2" key="1">
    <citation type="journal article" date="2012" name="Eukaryot. Cell">
        <title>Genome sequence of the fungus Glarea lozoyensis: the first genome sequence of a species from the Helotiaceae family.</title>
        <authorList>
            <person name="Youssar L."/>
            <person name="Gruening B.A."/>
            <person name="Erxleben A."/>
            <person name="Guenther S."/>
            <person name="Huettel W."/>
        </authorList>
    </citation>
    <scope>NUCLEOTIDE SEQUENCE [LARGE SCALE GENOMIC DNA]</scope>
    <source>
        <strain evidence="2">ATCC 74030 / MF5533</strain>
    </source>
</reference>
<keyword evidence="2" id="KW-1185">Reference proteome</keyword>
<dbReference type="InParanoid" id="H0EDQ9"/>
<dbReference type="Proteomes" id="UP000005446">
    <property type="component" value="Unassembled WGS sequence"/>
</dbReference>
<dbReference type="AntiFam" id="ANF00201">
    <property type="entry name" value="Shadow ORF (opposite gacS)"/>
</dbReference>
<comment type="caution">
    <text evidence="1">The sequence shown here is derived from an EMBL/GenBank/DDBJ whole genome shotgun (WGS) entry which is preliminary data.</text>
</comment>
<gene>
    <name evidence="1" type="ORF">M7I_0514</name>
</gene>
<organism evidence="1 2">
    <name type="scientific">Glarea lozoyensis (strain ATCC 74030 / MF5533)</name>
    <dbReference type="NCBI Taxonomy" id="1104152"/>
    <lineage>
        <taxon>Eukaryota</taxon>
        <taxon>Fungi</taxon>
        <taxon>Dikarya</taxon>
        <taxon>Ascomycota</taxon>
        <taxon>Pezizomycotina</taxon>
        <taxon>Leotiomycetes</taxon>
        <taxon>Helotiales</taxon>
        <taxon>Helotiaceae</taxon>
        <taxon>Glarea</taxon>
    </lineage>
</organism>
<protein>
    <submittedName>
        <fullName evidence="1">Uncharacterized protein</fullName>
    </submittedName>
</protein>
<accession>H0EDQ9</accession>
<evidence type="ECO:0000313" key="2">
    <source>
        <dbReference type="Proteomes" id="UP000005446"/>
    </source>
</evidence>
<dbReference type="HOGENOM" id="CLU_2333793_0_0_1"/>
<dbReference type="EMBL" id="AGUE01000010">
    <property type="protein sequence ID" value="EHL03299.1"/>
    <property type="molecule type" value="Genomic_DNA"/>
</dbReference>
<dbReference type="AlphaFoldDB" id="H0EDQ9"/>
<evidence type="ECO:0000313" key="1">
    <source>
        <dbReference type="EMBL" id="EHL03299.1"/>
    </source>
</evidence>
<sequence>MRQLHHSGVDLGEIQYVVNDVKETVSARLDGVRIISLFVSERCVLEEVNHARNSNKRGSNFVRHIAKKPGLNVHILLEDTLNRGLCRHVGNGGGFGRL</sequence>
<proteinExistence type="predicted"/>
<name>H0EDQ9_GLAL7</name>